<evidence type="ECO:0000256" key="1">
    <source>
        <dbReference type="SAM" id="MobiDB-lite"/>
    </source>
</evidence>
<comment type="caution">
    <text evidence="2">The sequence shown here is derived from an EMBL/GenBank/DDBJ whole genome shotgun (WGS) entry which is preliminary data.</text>
</comment>
<reference evidence="2 3" key="1">
    <citation type="journal article" date="2012" name="J. Bacteriol.">
        <title>Draft Genome Sequence of the Soil Bacterium Burkholderia terrae Strain BS001, Which Interacts with Fungal Surface Structures.</title>
        <authorList>
            <person name="Nazir R."/>
            <person name="Hansen M.A."/>
            <person name="Sorensen S."/>
            <person name="van Elsas J.D."/>
        </authorList>
    </citation>
    <scope>NUCLEOTIDE SEQUENCE [LARGE SCALE GENOMIC DNA]</scope>
    <source>
        <strain evidence="2 3">BS001</strain>
    </source>
</reference>
<evidence type="ECO:0000313" key="2">
    <source>
        <dbReference type="EMBL" id="EIM93818.1"/>
    </source>
</evidence>
<organism evidence="2 3">
    <name type="scientific">Paraburkholderia hospita</name>
    <dbReference type="NCBI Taxonomy" id="169430"/>
    <lineage>
        <taxon>Bacteria</taxon>
        <taxon>Pseudomonadati</taxon>
        <taxon>Pseudomonadota</taxon>
        <taxon>Betaproteobacteria</taxon>
        <taxon>Burkholderiales</taxon>
        <taxon>Burkholderiaceae</taxon>
        <taxon>Paraburkholderia</taxon>
    </lineage>
</organism>
<keyword evidence="3" id="KW-1185">Reference proteome</keyword>
<gene>
    <name evidence="2" type="ORF">WQE_47289</name>
</gene>
<dbReference type="Proteomes" id="UP000004980">
    <property type="component" value="Unassembled WGS sequence"/>
</dbReference>
<name>A0ABN0F5F8_9BURK</name>
<proteinExistence type="predicted"/>
<evidence type="ECO:0000313" key="3">
    <source>
        <dbReference type="Proteomes" id="UP000004980"/>
    </source>
</evidence>
<protein>
    <recommendedName>
        <fullName evidence="4">Phasin family protein</fullName>
    </recommendedName>
</protein>
<evidence type="ECO:0008006" key="4">
    <source>
        <dbReference type="Google" id="ProtNLM"/>
    </source>
</evidence>
<dbReference type="EMBL" id="AKAU01000292">
    <property type="protein sequence ID" value="EIM93818.1"/>
    <property type="molecule type" value="Genomic_DNA"/>
</dbReference>
<sequence>MTTEFNSPFDIYRANLEFSVHVLTLGLEWQQNVYAFEARRLERDLRAISHTLDAIAVTKDWNTVAAMSQALLHDYVTRGASALQARVGTTIQNQCALRDNISNALKHWQLNVTGPMPGAGDKEVAGTPFRGWVNAFERAMTGVMDNYTAVNSADTRATQSGQVVAQRARTSRGEHHVS</sequence>
<accession>A0ABN0F5F8</accession>
<feature type="region of interest" description="Disordered" evidence="1">
    <location>
        <begin position="158"/>
        <end position="178"/>
    </location>
</feature>
<dbReference type="RefSeq" id="WP_009770960.1">
    <property type="nucleotide sequence ID" value="NZ_AKAU01000292.1"/>
</dbReference>